<name>A0A928Z2P9_9CYAN</name>
<dbReference type="GO" id="GO:0016787">
    <property type="term" value="F:hydrolase activity"/>
    <property type="evidence" value="ECO:0007669"/>
    <property type="project" value="UniProtKB-KW"/>
</dbReference>
<dbReference type="EMBL" id="JADEXQ010000013">
    <property type="protein sequence ID" value="MBE9029282.1"/>
    <property type="molecule type" value="Genomic_DNA"/>
</dbReference>
<dbReference type="Pfam" id="PF05990">
    <property type="entry name" value="DUF900"/>
    <property type="match status" value="1"/>
</dbReference>
<accession>A0A928Z2P9</accession>
<dbReference type="AlphaFoldDB" id="A0A928Z2P9"/>
<evidence type="ECO:0000313" key="1">
    <source>
        <dbReference type="EMBL" id="MBE9029282.1"/>
    </source>
</evidence>
<evidence type="ECO:0000313" key="2">
    <source>
        <dbReference type="Proteomes" id="UP000625316"/>
    </source>
</evidence>
<dbReference type="InterPro" id="IPR010297">
    <property type="entry name" value="DUF900_hydrolase"/>
</dbReference>
<keyword evidence="1" id="KW-0378">Hydrolase</keyword>
<comment type="caution">
    <text evidence="1">The sequence shown here is derived from an EMBL/GenBank/DDBJ whole genome shotgun (WGS) entry which is preliminary data.</text>
</comment>
<gene>
    <name evidence="1" type="ORF">IQ266_05840</name>
</gene>
<sequence length="329" mass="36918">MIIVISNRVINPDGRNEMLFGERSNANGPDEVRLATAEYDSAQSQWQVDLLAEPETLTADNLPSRQLFKSVIAGIKQGQYSSDWVFYIHGFNQSFKDSLEASWRISQRYNVDVIVFSWASNPGGWGPSEYNRARQAARSSANALDHALQKMGSYLIDRPQAEIGQCNVRLNLLIHSLGNYLVENFVRDPIFSGETRIFDNVIFHQADVDHKHHDMWIDRVEYGRRIYVTINENDGALKVSDISNPSRLGSTALGTAATPVYVDFTNADNVDRDHDFCIGDHGNPAIYRFFQQVLTSHRGELASEFTYDSRTNTFIMQGGGVSALGGTWA</sequence>
<protein>
    <submittedName>
        <fullName evidence="1">Alpha/beta hydrolase</fullName>
    </submittedName>
</protein>
<keyword evidence="2" id="KW-1185">Reference proteome</keyword>
<proteinExistence type="predicted"/>
<organism evidence="1 2">
    <name type="scientific">Romeriopsis navalis LEGE 11480</name>
    <dbReference type="NCBI Taxonomy" id="2777977"/>
    <lineage>
        <taxon>Bacteria</taxon>
        <taxon>Bacillati</taxon>
        <taxon>Cyanobacteriota</taxon>
        <taxon>Cyanophyceae</taxon>
        <taxon>Leptolyngbyales</taxon>
        <taxon>Leptolyngbyaceae</taxon>
        <taxon>Romeriopsis</taxon>
        <taxon>Romeriopsis navalis</taxon>
    </lineage>
</organism>
<reference evidence="1" key="1">
    <citation type="submission" date="2020-10" db="EMBL/GenBank/DDBJ databases">
        <authorList>
            <person name="Castelo-Branco R."/>
            <person name="Eusebio N."/>
            <person name="Adriana R."/>
            <person name="Vieira A."/>
            <person name="Brugerolle De Fraissinette N."/>
            <person name="Rezende De Castro R."/>
            <person name="Schneider M.P."/>
            <person name="Vasconcelos V."/>
            <person name="Leao P.N."/>
        </authorList>
    </citation>
    <scope>NUCLEOTIDE SEQUENCE</scope>
    <source>
        <strain evidence="1">LEGE 11480</strain>
    </source>
</reference>
<dbReference type="Proteomes" id="UP000625316">
    <property type="component" value="Unassembled WGS sequence"/>
</dbReference>